<dbReference type="PANTHER" id="PTHR15629:SF2">
    <property type="entry name" value="SH3 DOMAIN-CONTAINING YSC84-LIKE PROTEIN 1"/>
    <property type="match status" value="1"/>
</dbReference>
<evidence type="ECO:0000259" key="1">
    <source>
        <dbReference type="Pfam" id="PF04366"/>
    </source>
</evidence>
<organism evidence="2 3">
    <name type="scientific">Edaphochlamys debaryana</name>
    <dbReference type="NCBI Taxonomy" id="47281"/>
    <lineage>
        <taxon>Eukaryota</taxon>
        <taxon>Viridiplantae</taxon>
        <taxon>Chlorophyta</taxon>
        <taxon>core chlorophytes</taxon>
        <taxon>Chlorophyceae</taxon>
        <taxon>CS clade</taxon>
        <taxon>Chlamydomonadales</taxon>
        <taxon>Chlamydomonadales incertae sedis</taxon>
        <taxon>Edaphochlamys</taxon>
    </lineage>
</organism>
<dbReference type="AlphaFoldDB" id="A0A836C4J7"/>
<sequence>MTAAETARLKEDAQWAAGLVAKLANTGTDVVLQGSSLTTCKGVAFLKAMKAGLAITVARGNGFVIRKVEQDDKGHVRWSAPVFFDVNQLGVGASLGFQSVESCQVLVTDKGVSRFAGIEATMGVEMGMLNTDATGIPAGTVGKTTNVDTEISAGTVGLCYSMAEGLLVDFSFNGTDTRPDTEFNTKLYGSTHVDDVLMGQGPTFPEMQPLYDALSAVMAKK</sequence>
<evidence type="ECO:0000313" key="2">
    <source>
        <dbReference type="EMBL" id="KAG2500231.1"/>
    </source>
</evidence>
<dbReference type="Pfam" id="PF04366">
    <property type="entry name" value="Ysc84"/>
    <property type="match status" value="1"/>
</dbReference>
<dbReference type="OrthoDB" id="509948at2759"/>
<dbReference type="InterPro" id="IPR007461">
    <property type="entry name" value="Ysc84_actin-binding"/>
</dbReference>
<dbReference type="CDD" id="cd11524">
    <property type="entry name" value="SYLF"/>
    <property type="match status" value="1"/>
</dbReference>
<proteinExistence type="predicted"/>
<protein>
    <recommendedName>
        <fullName evidence="1">Ysc84 actin-binding domain-containing protein</fullName>
    </recommendedName>
</protein>
<feature type="domain" description="Ysc84 actin-binding" evidence="1">
    <location>
        <begin position="88"/>
        <end position="216"/>
    </location>
</feature>
<dbReference type="PANTHER" id="PTHR15629">
    <property type="entry name" value="SH3YL1 PROTEIN"/>
    <property type="match status" value="1"/>
</dbReference>
<name>A0A836C4J7_9CHLO</name>
<keyword evidence="3" id="KW-1185">Reference proteome</keyword>
<reference evidence="2" key="1">
    <citation type="journal article" date="2020" name="bioRxiv">
        <title>Comparative genomics of Chlamydomonas.</title>
        <authorList>
            <person name="Craig R.J."/>
            <person name="Hasan A.R."/>
            <person name="Ness R.W."/>
            <person name="Keightley P.D."/>
        </authorList>
    </citation>
    <scope>NUCLEOTIDE SEQUENCE</scope>
    <source>
        <strain evidence="2">CCAP 11/70</strain>
    </source>
</reference>
<dbReference type="InterPro" id="IPR051702">
    <property type="entry name" value="SH3_domain_YSC84-like"/>
</dbReference>
<dbReference type="GO" id="GO:0035091">
    <property type="term" value="F:phosphatidylinositol binding"/>
    <property type="evidence" value="ECO:0007669"/>
    <property type="project" value="TreeGrafter"/>
</dbReference>
<gene>
    <name evidence="2" type="ORF">HYH03_001809</name>
</gene>
<comment type="caution">
    <text evidence="2">The sequence shown here is derived from an EMBL/GenBank/DDBJ whole genome shotgun (WGS) entry which is preliminary data.</text>
</comment>
<dbReference type="EMBL" id="JAEHOE010000004">
    <property type="protein sequence ID" value="KAG2500231.1"/>
    <property type="molecule type" value="Genomic_DNA"/>
</dbReference>
<evidence type="ECO:0000313" key="3">
    <source>
        <dbReference type="Proteomes" id="UP000612055"/>
    </source>
</evidence>
<accession>A0A836C4J7</accession>
<dbReference type="Proteomes" id="UP000612055">
    <property type="component" value="Unassembled WGS sequence"/>
</dbReference>